<dbReference type="PANTHER" id="PTHR43304:SF1">
    <property type="entry name" value="PAC DOMAIN-CONTAINING PROTEIN"/>
    <property type="match status" value="1"/>
</dbReference>
<dbReference type="InterPro" id="IPR005467">
    <property type="entry name" value="His_kinase_dom"/>
</dbReference>
<keyword evidence="12" id="KW-0812">Transmembrane</keyword>
<keyword evidence="12" id="KW-1133">Transmembrane helix</keyword>
<dbReference type="Gene3D" id="3.30.450.20">
    <property type="entry name" value="PAS domain"/>
    <property type="match status" value="4"/>
</dbReference>
<accession>A0A4P9ULJ5</accession>
<feature type="transmembrane region" description="Helical" evidence="12">
    <location>
        <begin position="101"/>
        <end position="119"/>
    </location>
</feature>
<dbReference type="OrthoDB" id="9792854at2"/>
<evidence type="ECO:0000256" key="12">
    <source>
        <dbReference type="SAM" id="Phobius"/>
    </source>
</evidence>
<sequence length="1183" mass="131822">MISIDRKTLALSAILAFLAWTGNWLNMPLFYGVDFIFGSIAAMLAAALLGPVATTVIAAVGGLYTLVLWNQPYALITFTAEALTVALLYRRGLRNLILADLVFWVFLGLPLILVFYHGIIGMEWQSTLLIALKQPLNGLFNALVAGIILLVVQTVFRSTMQSDRVRPSLFELLFHVLLCSILLAGAIPIIVESNAQRDRHEAFMLERLEQIAQRVAADIASVPGVEIKTWQNHLARAQLSPQTSLALLDHDGRVLIEQGKLAAIDKQTGQIKPLDKGLAIWLPYGKLAAMERWKRGRYLTSIALTGVADVAQVYIEQDAESLVLDFEKGRLPLFLSLALLLLSGIIVSYLLSRWLTHSLRNLEAASFGLADAIGNGLKPNLPASPIMEYDNLSTTLNEMAQRLTDSFNEQSEILAGLERQVQARTADLKQNRDQYQSLVNNIPGIVYRCKLDENWTMLYMSAIVDNISGYPASDFIDNSMRSYASIIHPDDTERVERSVYDAIASGTGWELEYRILHKDGSIRWAYEKGTAIAGIAGNIDFLDGFILDITDRKQAEAALRESEEKQRHITENIREVFWLRNADNDRLIYINPVYEKIWGRSCQSLYDDPSSFAESIFEDDKPVFFQKMNQYRHSGQFDMEYRIATPDGNIRWVHAQSFPVKDGNGQIIRHAGRAVDITESMRAESERKRVTHLLTSVLNAASEMSIIATDVAGIITTFNPGAERMLGFSSAEVIGKKTPALFHKAEEVAARGLELSQEFGRPVEGFRVFIEKPEQEGAETREWTYIRKDGRHIPVSLVVTTMRSDKGDVTGYLGIAQNITERKRAEAALKEQSLHTKAILDTIVDGIITIDRTGKIDSFNPAAERIFGYQAADIVGRNINILMPNPHRDAHDSYLHNYQSTGIAKIIGIGREIEGLRKNGELFPMELAISEVILQGQAMYVGMVRDITERKRVDRMKNEFVATVSHELRTPLTSISGALGLLNGGVLGELPKPVLEIISIAYDNSRRLADLIDDLLDMEKIAGGKIQFNMQKQDLMPLIEQTVDANRTYGIGRRVSLILTGESPKVDIYADAQRLQQVLSNLLSNAVKFSPDGGDVYINVKQINESIRITVADRGPGIPDGFRDRVFQKFAQADASDTRKKGGTGLGLAISRELIERMGGRIGFESIEGEGASFYFEMPIWKV</sequence>
<dbReference type="InterPro" id="IPR013767">
    <property type="entry name" value="PAS_fold"/>
</dbReference>
<feature type="transmembrane region" description="Helical" evidence="12">
    <location>
        <begin position="172"/>
        <end position="191"/>
    </location>
</feature>
<keyword evidence="3" id="KW-0597">Phosphoprotein</keyword>
<dbReference type="SMART" id="SM00387">
    <property type="entry name" value="HATPase_c"/>
    <property type="match status" value="1"/>
</dbReference>
<keyword evidence="4" id="KW-0808">Transferase</keyword>
<dbReference type="FunFam" id="3.30.450.20:FF:000060">
    <property type="entry name" value="Sensor protein FixL"/>
    <property type="match status" value="1"/>
</dbReference>
<comment type="catalytic activity">
    <reaction evidence="1">
        <text>ATP + protein L-histidine = ADP + protein N-phospho-L-histidine.</text>
        <dbReference type="EC" id="2.7.13.3"/>
    </reaction>
</comment>
<dbReference type="EC" id="2.7.13.3" evidence="2"/>
<name>A0A4P9ULJ5_METBY</name>
<feature type="domain" description="PAC" evidence="15">
    <location>
        <begin position="637"/>
        <end position="689"/>
    </location>
</feature>
<dbReference type="InterPro" id="IPR003594">
    <property type="entry name" value="HATPase_dom"/>
</dbReference>
<dbReference type="SMART" id="SM00091">
    <property type="entry name" value="PAS"/>
    <property type="match status" value="4"/>
</dbReference>
<dbReference type="InterPro" id="IPR000014">
    <property type="entry name" value="PAS"/>
</dbReference>
<dbReference type="FunFam" id="3.30.565.10:FF:000006">
    <property type="entry name" value="Sensor histidine kinase WalK"/>
    <property type="match status" value="1"/>
</dbReference>
<dbReference type="CDD" id="cd00082">
    <property type="entry name" value="HisKA"/>
    <property type="match status" value="1"/>
</dbReference>
<keyword evidence="5" id="KW-0547">Nucleotide-binding</keyword>
<feature type="domain" description="PAC" evidence="15">
    <location>
        <begin position="909"/>
        <end position="959"/>
    </location>
</feature>
<dbReference type="CDD" id="cd00130">
    <property type="entry name" value="PAS"/>
    <property type="match status" value="4"/>
</dbReference>
<protein>
    <recommendedName>
        <fullName evidence="11">Sensor protein FixL</fullName>
        <ecNumber evidence="2">2.7.13.3</ecNumber>
    </recommendedName>
</protein>
<dbReference type="InterPro" id="IPR003661">
    <property type="entry name" value="HisK_dim/P_dom"/>
</dbReference>
<evidence type="ECO:0000259" key="13">
    <source>
        <dbReference type="PROSITE" id="PS50109"/>
    </source>
</evidence>
<feature type="domain" description="Histidine kinase" evidence="13">
    <location>
        <begin position="963"/>
        <end position="1182"/>
    </location>
</feature>
<evidence type="ECO:0000259" key="14">
    <source>
        <dbReference type="PROSITE" id="PS50112"/>
    </source>
</evidence>
<dbReference type="SUPFAM" id="SSF47384">
    <property type="entry name" value="Homodimeric domain of signal transducing histidine kinase"/>
    <property type="match status" value="1"/>
</dbReference>
<evidence type="ECO:0000256" key="5">
    <source>
        <dbReference type="ARBA" id="ARBA00022741"/>
    </source>
</evidence>
<evidence type="ECO:0000256" key="3">
    <source>
        <dbReference type="ARBA" id="ARBA00022553"/>
    </source>
</evidence>
<dbReference type="InterPro" id="IPR004358">
    <property type="entry name" value="Sig_transdc_His_kin-like_C"/>
</dbReference>
<dbReference type="SMART" id="SM00388">
    <property type="entry name" value="HisKA"/>
    <property type="match status" value="1"/>
</dbReference>
<feature type="transmembrane region" description="Helical" evidence="12">
    <location>
        <begin position="139"/>
        <end position="160"/>
    </location>
</feature>
<dbReference type="GO" id="GO:0005886">
    <property type="term" value="C:plasma membrane"/>
    <property type="evidence" value="ECO:0007669"/>
    <property type="project" value="UniProtKB-ARBA"/>
</dbReference>
<dbReference type="PROSITE" id="PS50112">
    <property type="entry name" value="PAS"/>
    <property type="match status" value="3"/>
</dbReference>
<dbReference type="InterPro" id="IPR052162">
    <property type="entry name" value="Sensor_kinase/Photoreceptor"/>
</dbReference>
<organism evidence="16 17">
    <name type="scientific">Methylotuvimicrobium buryatense</name>
    <name type="common">Methylomicrobium buryatense</name>
    <dbReference type="NCBI Taxonomy" id="95641"/>
    <lineage>
        <taxon>Bacteria</taxon>
        <taxon>Pseudomonadati</taxon>
        <taxon>Pseudomonadota</taxon>
        <taxon>Gammaproteobacteria</taxon>
        <taxon>Methylococcales</taxon>
        <taxon>Methylococcaceae</taxon>
        <taxon>Methylotuvimicrobium</taxon>
    </lineage>
</organism>
<dbReference type="PRINTS" id="PR00344">
    <property type="entry name" value="BCTRLSENSOR"/>
</dbReference>
<dbReference type="InterPro" id="IPR035965">
    <property type="entry name" value="PAS-like_dom_sf"/>
</dbReference>
<dbReference type="Gene3D" id="1.10.287.130">
    <property type="match status" value="1"/>
</dbReference>
<keyword evidence="7" id="KW-0067">ATP-binding</keyword>
<dbReference type="CDD" id="cd16922">
    <property type="entry name" value="HATPase_EvgS-ArcB-TorS-like"/>
    <property type="match status" value="1"/>
</dbReference>
<evidence type="ECO:0000256" key="2">
    <source>
        <dbReference type="ARBA" id="ARBA00012438"/>
    </source>
</evidence>
<dbReference type="Gene3D" id="1.10.1760.20">
    <property type="match status" value="1"/>
</dbReference>
<evidence type="ECO:0000259" key="15">
    <source>
        <dbReference type="PROSITE" id="PS50113"/>
    </source>
</evidence>
<dbReference type="NCBIfam" id="TIGR00229">
    <property type="entry name" value="sensory_box"/>
    <property type="match status" value="4"/>
</dbReference>
<dbReference type="PROSITE" id="PS50113">
    <property type="entry name" value="PAC"/>
    <property type="match status" value="4"/>
</dbReference>
<dbReference type="EMBL" id="CP035467">
    <property type="protein sequence ID" value="QCW82139.1"/>
    <property type="molecule type" value="Genomic_DNA"/>
</dbReference>
<dbReference type="Pfam" id="PF13426">
    <property type="entry name" value="PAS_9"/>
    <property type="match status" value="1"/>
</dbReference>
<dbReference type="InterPro" id="IPR000700">
    <property type="entry name" value="PAS-assoc_C"/>
</dbReference>
<keyword evidence="17" id="KW-1185">Reference proteome</keyword>
<evidence type="ECO:0000313" key="16">
    <source>
        <dbReference type="EMBL" id="QCW82139.1"/>
    </source>
</evidence>
<dbReference type="SUPFAM" id="SSF55874">
    <property type="entry name" value="ATPase domain of HSP90 chaperone/DNA topoisomerase II/histidine kinase"/>
    <property type="match status" value="1"/>
</dbReference>
<feature type="transmembrane region" description="Helical" evidence="12">
    <location>
        <begin position="42"/>
        <end position="66"/>
    </location>
</feature>
<evidence type="ECO:0000256" key="10">
    <source>
        <dbReference type="ARBA" id="ARBA00059827"/>
    </source>
</evidence>
<dbReference type="SUPFAM" id="SSF55785">
    <property type="entry name" value="PYP-like sensor domain (PAS domain)"/>
    <property type="match status" value="4"/>
</dbReference>
<gene>
    <name evidence="16" type="ORF">EQU24_07695</name>
</gene>
<feature type="domain" description="PAC" evidence="15">
    <location>
        <begin position="509"/>
        <end position="561"/>
    </location>
</feature>
<dbReference type="Pfam" id="PF08447">
    <property type="entry name" value="PAS_3"/>
    <property type="match status" value="2"/>
</dbReference>
<feature type="domain" description="PAS" evidence="14">
    <location>
        <begin position="431"/>
        <end position="506"/>
    </location>
</feature>
<dbReference type="InterPro" id="IPR036890">
    <property type="entry name" value="HATPase_C_sf"/>
</dbReference>
<dbReference type="FunFam" id="1.10.287.130:FF:000001">
    <property type="entry name" value="Two-component sensor histidine kinase"/>
    <property type="match status" value="1"/>
</dbReference>
<evidence type="ECO:0000256" key="6">
    <source>
        <dbReference type="ARBA" id="ARBA00022777"/>
    </source>
</evidence>
<dbReference type="RefSeq" id="WP_017840044.1">
    <property type="nucleotide sequence ID" value="NZ_CP035467.1"/>
</dbReference>
<proteinExistence type="predicted"/>
<dbReference type="GO" id="GO:0005524">
    <property type="term" value="F:ATP binding"/>
    <property type="evidence" value="ECO:0007669"/>
    <property type="project" value="UniProtKB-KW"/>
</dbReference>
<dbReference type="GO" id="GO:0006355">
    <property type="term" value="P:regulation of DNA-templated transcription"/>
    <property type="evidence" value="ECO:0007669"/>
    <property type="project" value="InterPro"/>
</dbReference>
<dbReference type="KEGG" id="mbur:EQU24_07695"/>
<dbReference type="InterPro" id="IPR001610">
    <property type="entry name" value="PAC"/>
</dbReference>
<evidence type="ECO:0000256" key="11">
    <source>
        <dbReference type="ARBA" id="ARBA00070616"/>
    </source>
</evidence>
<keyword evidence="8" id="KW-0902">Two-component regulatory system</keyword>
<evidence type="ECO:0000313" key="17">
    <source>
        <dbReference type="Proteomes" id="UP000305881"/>
    </source>
</evidence>
<dbReference type="PROSITE" id="PS50109">
    <property type="entry name" value="HIS_KIN"/>
    <property type="match status" value="1"/>
</dbReference>
<evidence type="ECO:0000256" key="8">
    <source>
        <dbReference type="ARBA" id="ARBA00023012"/>
    </source>
</evidence>
<dbReference type="Pfam" id="PF00512">
    <property type="entry name" value="HisKA"/>
    <property type="match status" value="1"/>
</dbReference>
<dbReference type="PANTHER" id="PTHR43304">
    <property type="entry name" value="PHYTOCHROME-LIKE PROTEIN CPH1"/>
    <property type="match status" value="1"/>
</dbReference>
<reference evidence="17" key="1">
    <citation type="journal article" date="2019" name="J. Bacteriol.">
        <title>A Mutagenic Screen Identifies a TonB-Dependent Receptor Required for the Lanthanide Metal Switch in the Type I Methanotroph 'Methylotuvimicrobium buryatense' 5GB1C.</title>
        <authorList>
            <person name="Groom J.D."/>
            <person name="Ford S.M."/>
            <person name="Pesesky M.W."/>
            <person name="Lidstrom M.E."/>
        </authorList>
    </citation>
    <scope>NUCLEOTIDE SEQUENCE [LARGE SCALE GENOMIC DNA]</scope>
    <source>
        <strain evidence="17">5GB1C</strain>
    </source>
</reference>
<dbReference type="InterPro" id="IPR013655">
    <property type="entry name" value="PAS_fold_3"/>
</dbReference>
<dbReference type="Proteomes" id="UP000305881">
    <property type="component" value="Chromosome"/>
</dbReference>
<keyword evidence="9 12" id="KW-0472">Membrane</keyword>
<dbReference type="GO" id="GO:0000155">
    <property type="term" value="F:phosphorelay sensor kinase activity"/>
    <property type="evidence" value="ECO:0007669"/>
    <property type="project" value="InterPro"/>
</dbReference>
<feature type="domain" description="PAC" evidence="15">
    <location>
        <begin position="779"/>
        <end position="831"/>
    </location>
</feature>
<dbReference type="SMART" id="SM00086">
    <property type="entry name" value="PAC"/>
    <property type="match status" value="4"/>
</dbReference>
<evidence type="ECO:0000256" key="7">
    <source>
        <dbReference type="ARBA" id="ARBA00022840"/>
    </source>
</evidence>
<evidence type="ECO:0000256" key="4">
    <source>
        <dbReference type="ARBA" id="ARBA00022679"/>
    </source>
</evidence>
<comment type="function">
    <text evidence="10">Putative oxygen sensor; modulates the activity of FixJ, a transcriptional activator of nitrogen fixation fixK gene. FixL probably acts as a kinase that phosphorylates FixJ.</text>
</comment>
<feature type="domain" description="PAS" evidence="14">
    <location>
        <begin position="832"/>
        <end position="902"/>
    </location>
</feature>
<dbReference type="Pfam" id="PF02518">
    <property type="entry name" value="HATPase_c"/>
    <property type="match status" value="1"/>
</dbReference>
<dbReference type="AlphaFoldDB" id="A0A4P9ULJ5"/>
<evidence type="ECO:0000256" key="9">
    <source>
        <dbReference type="ARBA" id="ARBA00023136"/>
    </source>
</evidence>
<feature type="domain" description="PAS" evidence="14">
    <location>
        <begin position="690"/>
        <end position="736"/>
    </location>
</feature>
<evidence type="ECO:0000256" key="1">
    <source>
        <dbReference type="ARBA" id="ARBA00000085"/>
    </source>
</evidence>
<dbReference type="Pfam" id="PF00989">
    <property type="entry name" value="PAS"/>
    <property type="match status" value="1"/>
</dbReference>
<dbReference type="InterPro" id="IPR036097">
    <property type="entry name" value="HisK_dim/P_sf"/>
</dbReference>
<keyword evidence="6" id="KW-0418">Kinase</keyword>
<dbReference type="STRING" id="675511.GCA_000341735_01486"/>
<dbReference type="Gene3D" id="3.30.565.10">
    <property type="entry name" value="Histidine kinase-like ATPase, C-terminal domain"/>
    <property type="match status" value="1"/>
</dbReference>